<organism evidence="1 2">
    <name type="scientific">Candidatus Magnetominusculus xianensis</name>
    <dbReference type="NCBI Taxonomy" id="1748249"/>
    <lineage>
        <taxon>Bacteria</taxon>
        <taxon>Pseudomonadati</taxon>
        <taxon>Nitrospirota</taxon>
        <taxon>Nitrospiria</taxon>
        <taxon>Nitrospirales</taxon>
        <taxon>Nitrospiraceae</taxon>
        <taxon>Candidatus Magnetominusculus</taxon>
    </lineage>
</organism>
<dbReference type="RefSeq" id="WP_085053634.1">
    <property type="nucleotide sequence ID" value="NZ_LNQR01000122.1"/>
</dbReference>
<evidence type="ECO:0000313" key="1">
    <source>
        <dbReference type="EMBL" id="KWT77381.1"/>
    </source>
</evidence>
<reference evidence="1 2" key="1">
    <citation type="submission" date="2015-11" db="EMBL/GenBank/DDBJ databases">
        <authorList>
            <person name="Lin W."/>
        </authorList>
    </citation>
    <scope>NUCLEOTIDE SEQUENCE [LARGE SCALE GENOMIC DNA]</scope>
    <source>
        <strain evidence="1 2">HCH-1</strain>
    </source>
</reference>
<sequence length="199" mass="21740">MDNDYYVDVVTKNILSALAEHISDAISDQLIGVVKKTTAQLETKLFTMFDSVSKDIVNSISDNLLVFKDHLLANDSAINSIEAGLVEIKQKLSSVNTDQIDALAKSVEGGLTSIVSEIKASLGENNKEQINSLKAAMDAMAANIKQIDASVISLANKDHSEILRMMLEGELRNTEAMAVRALDTKKEIEERLNRLNGFS</sequence>
<keyword evidence="2" id="KW-1185">Reference proteome</keyword>
<evidence type="ECO:0000313" key="2">
    <source>
        <dbReference type="Proteomes" id="UP000060487"/>
    </source>
</evidence>
<dbReference type="EMBL" id="LNQR01000122">
    <property type="protein sequence ID" value="KWT77381.1"/>
    <property type="molecule type" value="Genomic_DNA"/>
</dbReference>
<accession>A0ABR5SBH1</accession>
<name>A0ABR5SBH1_9BACT</name>
<comment type="caution">
    <text evidence="1">The sequence shown here is derived from an EMBL/GenBank/DDBJ whole genome shotgun (WGS) entry which is preliminary data.</text>
</comment>
<gene>
    <name evidence="1" type="ORF">ASN18_3024</name>
</gene>
<dbReference type="Proteomes" id="UP000060487">
    <property type="component" value="Unassembled WGS sequence"/>
</dbReference>
<protein>
    <submittedName>
        <fullName evidence="1">Uncharacterized protein</fullName>
    </submittedName>
</protein>
<proteinExistence type="predicted"/>